<dbReference type="EMBL" id="ABYI02000030">
    <property type="protein sequence ID" value="EEG73165.1"/>
    <property type="molecule type" value="Genomic_DNA"/>
</dbReference>
<dbReference type="STRING" id="553973.CLOHYLEM_06728"/>
<dbReference type="HOGENOM" id="CLU_145990_1_0_9"/>
<evidence type="ECO:0000313" key="3">
    <source>
        <dbReference type="EMBL" id="EEG73165.1"/>
    </source>
</evidence>
<keyword evidence="2" id="KW-0472">Membrane</keyword>
<sequence length="119" mass="13787">MFQYLYDWIRNIAFYMVLVMAAIQVLPNTDYKKYIRFFTGLVLILMLAAPILKIFGMDKKLTDVYNNETYKGEIERIEDSTKYLEDVDVSDYLGTPEDEENEGEAGKGAVEVEEIHVGR</sequence>
<keyword evidence="2" id="KW-1133">Transmembrane helix</keyword>
<protein>
    <submittedName>
        <fullName evidence="3">Stage III sporulation protein AF</fullName>
    </submittedName>
</protein>
<comment type="caution">
    <text evidence="3">The sequence shown here is derived from an EMBL/GenBank/DDBJ whole genome shotgun (WGS) entry which is preliminary data.</text>
</comment>
<proteinExistence type="predicted"/>
<dbReference type="OrthoDB" id="1779586at2"/>
<organism evidence="3 4">
    <name type="scientific">[Clostridium] hylemonae DSM 15053</name>
    <dbReference type="NCBI Taxonomy" id="553973"/>
    <lineage>
        <taxon>Bacteria</taxon>
        <taxon>Bacillati</taxon>
        <taxon>Bacillota</taxon>
        <taxon>Clostridia</taxon>
        <taxon>Lachnospirales</taxon>
        <taxon>Lachnospiraceae</taxon>
    </lineage>
</organism>
<gene>
    <name evidence="3" type="ORF">CLOHYLEM_06728</name>
</gene>
<evidence type="ECO:0000313" key="4">
    <source>
        <dbReference type="Proteomes" id="UP000004893"/>
    </source>
</evidence>
<dbReference type="Pfam" id="PF09581">
    <property type="entry name" value="Spore_III_AF"/>
    <property type="match status" value="1"/>
</dbReference>
<reference evidence="3" key="1">
    <citation type="submission" date="2009-02" db="EMBL/GenBank/DDBJ databases">
        <authorList>
            <person name="Fulton L."/>
            <person name="Clifton S."/>
            <person name="Fulton B."/>
            <person name="Xu J."/>
            <person name="Minx P."/>
            <person name="Pepin K.H."/>
            <person name="Johnson M."/>
            <person name="Bhonagiri V."/>
            <person name="Nash W.E."/>
            <person name="Mardis E.R."/>
            <person name="Wilson R.K."/>
        </authorList>
    </citation>
    <scope>NUCLEOTIDE SEQUENCE [LARGE SCALE GENOMIC DNA]</scope>
    <source>
        <strain evidence="3">DSM 15053</strain>
    </source>
</reference>
<evidence type="ECO:0000256" key="2">
    <source>
        <dbReference type="SAM" id="Phobius"/>
    </source>
</evidence>
<dbReference type="eggNOG" id="ENOG503322G">
    <property type="taxonomic scope" value="Bacteria"/>
</dbReference>
<feature type="region of interest" description="Disordered" evidence="1">
    <location>
        <begin position="94"/>
        <end position="119"/>
    </location>
</feature>
<reference evidence="3" key="2">
    <citation type="submission" date="2013-06" db="EMBL/GenBank/DDBJ databases">
        <title>Draft genome sequence of Clostridium hylemonae (DSM 15053).</title>
        <authorList>
            <person name="Sudarsanam P."/>
            <person name="Ley R."/>
            <person name="Guruge J."/>
            <person name="Turnbaugh P.J."/>
            <person name="Mahowald M."/>
            <person name="Liep D."/>
            <person name="Gordon J."/>
        </authorList>
    </citation>
    <scope>NUCLEOTIDE SEQUENCE</scope>
    <source>
        <strain evidence="3">DSM 15053</strain>
    </source>
</reference>
<dbReference type="Proteomes" id="UP000004893">
    <property type="component" value="Unassembled WGS sequence"/>
</dbReference>
<evidence type="ECO:0000256" key="1">
    <source>
        <dbReference type="SAM" id="MobiDB-lite"/>
    </source>
</evidence>
<feature type="transmembrane region" description="Helical" evidence="2">
    <location>
        <begin position="34"/>
        <end position="52"/>
    </location>
</feature>
<keyword evidence="2" id="KW-0812">Transmembrane</keyword>
<keyword evidence="4" id="KW-1185">Reference proteome</keyword>
<dbReference type="AlphaFoldDB" id="C0C3R6"/>
<name>C0C3R6_9FIRM</name>
<accession>C0C3R6</accession>
<dbReference type="InterPro" id="IPR014245">
    <property type="entry name" value="Spore_III_AF"/>
</dbReference>
<feature type="transmembrane region" description="Helical" evidence="2">
    <location>
        <begin position="12"/>
        <end position="28"/>
    </location>
</feature>
<dbReference type="RefSeq" id="WP_006444087.1">
    <property type="nucleotide sequence ID" value="NZ_CP036524.1"/>
</dbReference>